<dbReference type="CDD" id="cd16325">
    <property type="entry name" value="LolA"/>
    <property type="match status" value="1"/>
</dbReference>
<gene>
    <name evidence="2" type="ORF">BGO89_05325</name>
</gene>
<dbReference type="Pfam" id="PF03548">
    <property type="entry name" value="LolA"/>
    <property type="match status" value="1"/>
</dbReference>
<dbReference type="InterPro" id="IPR004564">
    <property type="entry name" value="OM_lipoprot_carrier_LolA-like"/>
</dbReference>
<comment type="caution">
    <text evidence="2">The sequence shown here is derived from an EMBL/GenBank/DDBJ whole genome shotgun (WGS) entry which is preliminary data.</text>
</comment>
<sequence length="194" mass="21522">MSTLAAAICTVPAFSGTPSTIDRFEQRYHGMKAIRCTFQDAYGTSGTLQAVKGGKYRVTLPDRTIVCDGRTVWNVTPSQKNVIINTYRHDAEDLSLERIFFGVMTVYRPALVRDFKNRQTAVIKLLPPADNARIAGVRSLDIELDASMHVRSVNVTDDMSTTKWTITALTLDPAMNASSFTYSVPPGWEAIDLR</sequence>
<dbReference type="SUPFAM" id="SSF89392">
    <property type="entry name" value="Prokaryotic lipoproteins and lipoprotein localization factors"/>
    <property type="match status" value="1"/>
</dbReference>
<dbReference type="Proteomes" id="UP000184233">
    <property type="component" value="Unassembled WGS sequence"/>
</dbReference>
<dbReference type="EMBL" id="MKVH01000015">
    <property type="protein sequence ID" value="OJX58733.1"/>
    <property type="molecule type" value="Genomic_DNA"/>
</dbReference>
<dbReference type="InterPro" id="IPR029046">
    <property type="entry name" value="LolA/LolB/LppX"/>
</dbReference>
<evidence type="ECO:0000313" key="2">
    <source>
        <dbReference type="EMBL" id="OJX58733.1"/>
    </source>
</evidence>
<dbReference type="STRING" id="1895771.BGO89_05325"/>
<evidence type="ECO:0000256" key="1">
    <source>
        <dbReference type="ARBA" id="ARBA00022729"/>
    </source>
</evidence>
<organism evidence="2 3">
    <name type="scientific">Candidatus Kapaibacterium thiocyanatum</name>
    <dbReference type="NCBI Taxonomy" id="1895771"/>
    <lineage>
        <taxon>Bacteria</taxon>
        <taxon>Pseudomonadati</taxon>
        <taxon>Candidatus Kapaibacteriota</taxon>
        <taxon>Candidatus Kapaibacteriia</taxon>
        <taxon>Candidatus Kapaibacteriales</taxon>
        <taxon>Candidatus Kapaibacteriaceae</taxon>
        <taxon>Candidatus Kapaibacterium</taxon>
    </lineage>
</organism>
<evidence type="ECO:0000313" key="3">
    <source>
        <dbReference type="Proteomes" id="UP000184233"/>
    </source>
</evidence>
<reference evidence="2 3" key="1">
    <citation type="submission" date="2016-09" db="EMBL/GenBank/DDBJ databases">
        <title>Genome-resolved meta-omics ties microbial dynamics to process performance in biotechnology for thiocyanate degradation.</title>
        <authorList>
            <person name="Kantor R.S."/>
            <person name="Huddy R.J."/>
            <person name="Iyer R."/>
            <person name="Thomas B.C."/>
            <person name="Brown C.T."/>
            <person name="Anantharaman K."/>
            <person name="Tringe S."/>
            <person name="Hettich R.L."/>
            <person name="Harrison S.T."/>
            <person name="Banfield J.F."/>
        </authorList>
    </citation>
    <scope>NUCLEOTIDE SEQUENCE [LARGE SCALE GENOMIC DNA]</scope>
    <source>
        <strain evidence="2">59-99</strain>
    </source>
</reference>
<dbReference type="Gene3D" id="2.50.20.10">
    <property type="entry name" value="Lipoprotein localisation LolA/LolB/LppX"/>
    <property type="match status" value="1"/>
</dbReference>
<keyword evidence="1" id="KW-0732">Signal</keyword>
<name>A0A1M3L1J8_9BACT</name>
<proteinExistence type="predicted"/>
<dbReference type="AlphaFoldDB" id="A0A1M3L1J8"/>
<accession>A0A1M3L1J8</accession>
<protein>
    <recommendedName>
        <fullName evidence="4">Outer membrane lipoprotein carrier protein LolA</fullName>
    </recommendedName>
</protein>
<evidence type="ECO:0008006" key="4">
    <source>
        <dbReference type="Google" id="ProtNLM"/>
    </source>
</evidence>